<evidence type="ECO:0000259" key="1">
    <source>
        <dbReference type="Pfam" id="PF03061"/>
    </source>
</evidence>
<dbReference type="InterPro" id="IPR029069">
    <property type="entry name" value="HotDog_dom_sf"/>
</dbReference>
<accession>A0A382WP52</accession>
<feature type="non-terminal residue" evidence="2">
    <location>
        <position position="1"/>
    </location>
</feature>
<dbReference type="CDD" id="cd03443">
    <property type="entry name" value="PaaI_thioesterase"/>
    <property type="match status" value="1"/>
</dbReference>
<name>A0A382WP52_9ZZZZ</name>
<organism evidence="2">
    <name type="scientific">marine metagenome</name>
    <dbReference type="NCBI Taxonomy" id="408172"/>
    <lineage>
        <taxon>unclassified sequences</taxon>
        <taxon>metagenomes</taxon>
        <taxon>ecological metagenomes</taxon>
    </lineage>
</organism>
<sequence length="127" mass="13745">TTNPGLDPAEDYVGPFYYRHHEDRYTSAFVPAAKNCNLNGDVHGGVLVTFADFALCVAATDNYAKESCTSISFNCEFVATGKEGDLIECTPIITRKTGSMVFVTGTLTSSGEALMTFSSVVKRLRSR</sequence>
<evidence type="ECO:0000313" key="2">
    <source>
        <dbReference type="EMBL" id="SVD60667.1"/>
    </source>
</evidence>
<dbReference type="EMBL" id="UINC01161458">
    <property type="protein sequence ID" value="SVD60667.1"/>
    <property type="molecule type" value="Genomic_DNA"/>
</dbReference>
<proteinExistence type="predicted"/>
<dbReference type="InterPro" id="IPR006683">
    <property type="entry name" value="Thioestr_dom"/>
</dbReference>
<protein>
    <recommendedName>
        <fullName evidence="1">Thioesterase domain-containing protein</fullName>
    </recommendedName>
</protein>
<gene>
    <name evidence="2" type="ORF">METZ01_LOCUS413521</name>
</gene>
<feature type="domain" description="Thioesterase" evidence="1">
    <location>
        <begin position="39"/>
        <end position="113"/>
    </location>
</feature>
<dbReference type="AlphaFoldDB" id="A0A382WP52"/>
<reference evidence="2" key="1">
    <citation type="submission" date="2018-05" db="EMBL/GenBank/DDBJ databases">
        <authorList>
            <person name="Lanie J.A."/>
            <person name="Ng W.-L."/>
            <person name="Kazmierczak K.M."/>
            <person name="Andrzejewski T.M."/>
            <person name="Davidsen T.M."/>
            <person name="Wayne K.J."/>
            <person name="Tettelin H."/>
            <person name="Glass J.I."/>
            <person name="Rusch D."/>
            <person name="Podicherti R."/>
            <person name="Tsui H.-C.T."/>
            <person name="Winkler M.E."/>
        </authorList>
    </citation>
    <scope>NUCLEOTIDE SEQUENCE</scope>
</reference>
<dbReference type="Pfam" id="PF03061">
    <property type="entry name" value="4HBT"/>
    <property type="match status" value="1"/>
</dbReference>
<dbReference type="Gene3D" id="3.10.129.10">
    <property type="entry name" value="Hotdog Thioesterase"/>
    <property type="match status" value="1"/>
</dbReference>
<dbReference type="SUPFAM" id="SSF54637">
    <property type="entry name" value="Thioesterase/thiol ester dehydrase-isomerase"/>
    <property type="match status" value="1"/>
</dbReference>